<evidence type="ECO:0008006" key="6">
    <source>
        <dbReference type="Google" id="ProtNLM"/>
    </source>
</evidence>
<dbReference type="Gene3D" id="3.30.870.10">
    <property type="entry name" value="Endonuclease Chain A"/>
    <property type="match status" value="1"/>
</dbReference>
<feature type="region of interest" description="Disordered" evidence="3">
    <location>
        <begin position="31"/>
        <end position="111"/>
    </location>
</feature>
<dbReference type="Pfam" id="PF06087">
    <property type="entry name" value="Tyr-DNA_phospho"/>
    <property type="match status" value="1"/>
</dbReference>
<dbReference type="GO" id="GO:0017005">
    <property type="term" value="F:3'-tyrosyl-DNA phosphodiesterase activity"/>
    <property type="evidence" value="ECO:0007669"/>
    <property type="project" value="TreeGrafter"/>
</dbReference>
<accession>A0A9W8PZM6</accession>
<dbReference type="CDD" id="cd09122">
    <property type="entry name" value="PLDc_Tdp1_1"/>
    <property type="match status" value="1"/>
</dbReference>
<evidence type="ECO:0000313" key="5">
    <source>
        <dbReference type="Proteomes" id="UP001152130"/>
    </source>
</evidence>
<dbReference type="InterPro" id="IPR003903">
    <property type="entry name" value="UIM_dom"/>
</dbReference>
<evidence type="ECO:0000256" key="3">
    <source>
        <dbReference type="SAM" id="MobiDB-lite"/>
    </source>
</evidence>
<feature type="compositionally biased region" description="Basic and acidic residues" evidence="3">
    <location>
        <begin position="67"/>
        <end position="78"/>
    </location>
</feature>
<dbReference type="EMBL" id="JAPDHF010000002">
    <property type="protein sequence ID" value="KAJ4022212.1"/>
    <property type="molecule type" value="Genomic_DNA"/>
</dbReference>
<dbReference type="SUPFAM" id="SSF56024">
    <property type="entry name" value="Phospholipase D/nuclease"/>
    <property type="match status" value="1"/>
</dbReference>
<reference evidence="4" key="1">
    <citation type="submission" date="2022-10" db="EMBL/GenBank/DDBJ databases">
        <title>Fusarium specimens isolated from Avocado Roots.</title>
        <authorList>
            <person name="Stajich J."/>
            <person name="Roper C."/>
            <person name="Heimlech-Rivalta G."/>
        </authorList>
    </citation>
    <scope>NUCLEOTIDE SEQUENCE</scope>
    <source>
        <strain evidence="4">CF00143</strain>
    </source>
</reference>
<dbReference type="PROSITE" id="PS50330">
    <property type="entry name" value="UIM"/>
    <property type="match status" value="1"/>
</dbReference>
<evidence type="ECO:0000256" key="1">
    <source>
        <dbReference type="PIRSR" id="PIRSR610347-1"/>
    </source>
</evidence>
<dbReference type="Pfam" id="PF02809">
    <property type="entry name" value="UIM"/>
    <property type="match status" value="1"/>
</dbReference>
<evidence type="ECO:0000313" key="4">
    <source>
        <dbReference type="EMBL" id="KAJ4022212.1"/>
    </source>
</evidence>
<organism evidence="4 5">
    <name type="scientific">Fusarium irregulare</name>
    <dbReference type="NCBI Taxonomy" id="2494466"/>
    <lineage>
        <taxon>Eukaryota</taxon>
        <taxon>Fungi</taxon>
        <taxon>Dikarya</taxon>
        <taxon>Ascomycota</taxon>
        <taxon>Pezizomycotina</taxon>
        <taxon>Sordariomycetes</taxon>
        <taxon>Hypocreomycetidae</taxon>
        <taxon>Hypocreales</taxon>
        <taxon>Nectriaceae</taxon>
        <taxon>Fusarium</taxon>
        <taxon>Fusarium incarnatum-equiseti species complex</taxon>
    </lineage>
</organism>
<proteinExistence type="predicted"/>
<gene>
    <name evidence="4" type="ORF">NW766_001245</name>
</gene>
<dbReference type="PANTHER" id="PTHR12415:SF4">
    <property type="entry name" value="TYROSYL-DNA PHOSPHODIESTERASE DOMAIN-CONTAINING PROTEIN"/>
    <property type="match status" value="1"/>
</dbReference>
<dbReference type="Proteomes" id="UP001152130">
    <property type="component" value="Unassembled WGS sequence"/>
</dbReference>
<dbReference type="PANTHER" id="PTHR12415">
    <property type="entry name" value="TYROSYL-DNA PHOSPHODIESTERASE 1"/>
    <property type="match status" value="1"/>
</dbReference>
<comment type="caution">
    <text evidence="4">The sequence shown here is derived from an EMBL/GenBank/DDBJ whole genome shotgun (WGS) entry which is preliminary data.</text>
</comment>
<evidence type="ECO:0000256" key="2">
    <source>
        <dbReference type="PIRSR" id="PIRSR610347-2"/>
    </source>
</evidence>
<feature type="compositionally biased region" description="Low complexity" evidence="3">
    <location>
        <begin position="38"/>
        <end position="50"/>
    </location>
</feature>
<feature type="active site" description="Nucleophile" evidence="1">
    <location>
        <position position="217"/>
    </location>
</feature>
<dbReference type="GO" id="GO:0005634">
    <property type="term" value="C:nucleus"/>
    <property type="evidence" value="ECO:0007669"/>
    <property type="project" value="InterPro"/>
</dbReference>
<keyword evidence="5" id="KW-1185">Reference proteome</keyword>
<dbReference type="GO" id="GO:0003697">
    <property type="term" value="F:single-stranded DNA binding"/>
    <property type="evidence" value="ECO:0007669"/>
    <property type="project" value="TreeGrafter"/>
</dbReference>
<protein>
    <recommendedName>
        <fullName evidence="6">Tyrosyl-DNA phosphodiesterase 1</fullName>
    </recommendedName>
</protein>
<dbReference type="InterPro" id="IPR010347">
    <property type="entry name" value="Tdp1"/>
</dbReference>
<feature type="binding site" evidence="2">
    <location>
        <position position="219"/>
    </location>
    <ligand>
        <name>substrate</name>
    </ligand>
</feature>
<sequence length="259" mass="28880">MAGSRQDPLELGSDMDEDEALSYAIALSLQEQEVQDKQSSQIPSASTSTSRRNGDGSGGAGLGLLSFDRKKMEEERLQRLAKRRRSPPEDEDVVEVPPPKRMTPCSEPPRTVAGSLAPILLPYPKGTIKRTWAKGYSRTSEDIKIEEIFQKDKLELALLSSYQWDDEWLVSKLDLRRTKLLLLAFADSEAQKSEMQSNAPPGIKFVFPAMNGPGAMHSKLQLLKYPDYLRVVVPTANLVPYDWGETGVMENVGRRTEAL</sequence>
<dbReference type="AlphaFoldDB" id="A0A9W8PZM6"/>
<name>A0A9W8PZM6_9HYPO</name>
<dbReference type="GO" id="GO:0003690">
    <property type="term" value="F:double-stranded DNA binding"/>
    <property type="evidence" value="ECO:0007669"/>
    <property type="project" value="TreeGrafter"/>
</dbReference>
<dbReference type="GO" id="GO:0006281">
    <property type="term" value="P:DNA repair"/>
    <property type="evidence" value="ECO:0007669"/>
    <property type="project" value="InterPro"/>
</dbReference>